<evidence type="ECO:0000313" key="10">
    <source>
        <dbReference type="Proteomes" id="UP000694546"/>
    </source>
</evidence>
<dbReference type="InterPro" id="IPR036879">
    <property type="entry name" value="TF_MADSbox_sf"/>
</dbReference>
<dbReference type="GO" id="GO:0005634">
    <property type="term" value="C:nucleus"/>
    <property type="evidence" value="ECO:0007669"/>
    <property type="project" value="UniProtKB-SubCell"/>
</dbReference>
<protein>
    <recommendedName>
        <fullName evidence="6">Serum response factor</fullName>
    </recommendedName>
</protein>
<keyword evidence="5" id="KW-0539">Nucleus</keyword>
<evidence type="ECO:0000256" key="4">
    <source>
        <dbReference type="ARBA" id="ARBA00023163"/>
    </source>
</evidence>
<keyword evidence="10" id="KW-1185">Reference proteome</keyword>
<dbReference type="GO" id="GO:0010736">
    <property type="term" value="F:serum response element binding"/>
    <property type="evidence" value="ECO:0007669"/>
    <property type="project" value="UniProtKB-ARBA"/>
</dbReference>
<comment type="subcellular location">
    <subcellularLocation>
        <location evidence="1">Nucleus</location>
    </subcellularLocation>
</comment>
<evidence type="ECO:0000313" key="9">
    <source>
        <dbReference type="Ensembl" id="ENSGMOP00000001614.2"/>
    </source>
</evidence>
<dbReference type="InterPro" id="IPR033897">
    <property type="entry name" value="SRF-like_MADS-box"/>
</dbReference>
<dbReference type="GO" id="GO:0060379">
    <property type="term" value="P:cardiac muscle cell myoblast differentiation"/>
    <property type="evidence" value="ECO:0007669"/>
    <property type="project" value="UniProtKB-ARBA"/>
</dbReference>
<evidence type="ECO:0000256" key="7">
    <source>
        <dbReference type="SAM" id="MobiDB-lite"/>
    </source>
</evidence>
<dbReference type="GO" id="GO:0000981">
    <property type="term" value="F:DNA-binding transcription factor activity, RNA polymerase II-specific"/>
    <property type="evidence" value="ECO:0007669"/>
    <property type="project" value="InterPro"/>
</dbReference>
<evidence type="ECO:0000256" key="6">
    <source>
        <dbReference type="ARBA" id="ARBA00072990"/>
    </source>
</evidence>
<dbReference type="GO" id="GO:0046983">
    <property type="term" value="F:protein dimerization activity"/>
    <property type="evidence" value="ECO:0007669"/>
    <property type="project" value="InterPro"/>
</dbReference>
<feature type="region of interest" description="Disordered" evidence="7">
    <location>
        <begin position="178"/>
        <end position="201"/>
    </location>
</feature>
<dbReference type="GO" id="GO:0042060">
    <property type="term" value="P:wound healing"/>
    <property type="evidence" value="ECO:0007669"/>
    <property type="project" value="UniProtKB-ARBA"/>
</dbReference>
<dbReference type="RefSeq" id="XP_030206701.1">
    <property type="nucleotide sequence ID" value="XM_030350841.1"/>
</dbReference>
<dbReference type="Proteomes" id="UP000694546">
    <property type="component" value="Chromosome 3"/>
</dbReference>
<dbReference type="PANTHER" id="PTHR48019">
    <property type="entry name" value="SERUM RESPONSE FACTOR HOMOLOG"/>
    <property type="match status" value="1"/>
</dbReference>
<dbReference type="GO" id="GO:0045944">
    <property type="term" value="P:positive regulation of transcription by RNA polymerase II"/>
    <property type="evidence" value="ECO:0007669"/>
    <property type="project" value="InterPro"/>
</dbReference>
<dbReference type="GO" id="GO:0002042">
    <property type="term" value="P:cell migration involved in sprouting angiogenesis"/>
    <property type="evidence" value="ECO:0007669"/>
    <property type="project" value="UniProtKB-ARBA"/>
</dbReference>
<keyword evidence="4" id="KW-0804">Transcription</keyword>
<feature type="compositionally biased region" description="Gly residues" evidence="7">
    <location>
        <begin position="1"/>
        <end position="11"/>
    </location>
</feature>
<keyword evidence="3" id="KW-0238">DNA-binding</keyword>
<dbReference type="PRINTS" id="PR00404">
    <property type="entry name" value="MADSDOMAIN"/>
</dbReference>
<feature type="compositionally biased region" description="Basic and acidic residues" evidence="7">
    <location>
        <begin position="56"/>
        <end position="71"/>
    </location>
</feature>
<dbReference type="Gene3D" id="3.40.1810.10">
    <property type="entry name" value="Transcription factor, MADS-box"/>
    <property type="match status" value="1"/>
</dbReference>
<feature type="domain" description="MADS-box" evidence="8">
    <location>
        <begin position="101"/>
        <end position="161"/>
    </location>
</feature>
<gene>
    <name evidence="9" type="primary">LOC115539939</name>
</gene>
<evidence type="ECO:0000259" key="8">
    <source>
        <dbReference type="PROSITE" id="PS50066"/>
    </source>
</evidence>
<dbReference type="InterPro" id="IPR002100">
    <property type="entry name" value="TF_MADSbox"/>
</dbReference>
<dbReference type="GO" id="GO:1902895">
    <property type="term" value="P:positive regulation of miRNA transcription"/>
    <property type="evidence" value="ECO:0007669"/>
    <property type="project" value="UniProtKB-ARBA"/>
</dbReference>
<accession>A0A8C4YY40</accession>
<feature type="region of interest" description="Disordered" evidence="7">
    <location>
        <begin position="1"/>
        <end position="82"/>
    </location>
</feature>
<evidence type="ECO:0000256" key="1">
    <source>
        <dbReference type="ARBA" id="ARBA00004123"/>
    </source>
</evidence>
<feature type="compositionally biased region" description="Polar residues" evidence="7">
    <location>
        <begin position="17"/>
        <end position="27"/>
    </location>
</feature>
<dbReference type="Ensembl" id="ENSGMOT00000001672.2">
    <property type="protein sequence ID" value="ENSGMOP00000001614.2"/>
    <property type="gene ID" value="ENSGMOG00000001540.2"/>
</dbReference>
<evidence type="ECO:0000256" key="3">
    <source>
        <dbReference type="ARBA" id="ARBA00023125"/>
    </source>
</evidence>
<evidence type="ECO:0000256" key="2">
    <source>
        <dbReference type="ARBA" id="ARBA00023015"/>
    </source>
</evidence>
<feature type="compositionally biased region" description="Acidic residues" evidence="7">
    <location>
        <begin position="41"/>
        <end position="51"/>
    </location>
</feature>
<dbReference type="CDD" id="cd00266">
    <property type="entry name" value="MADS_SRF_like"/>
    <property type="match status" value="1"/>
</dbReference>
<keyword evidence="2" id="KW-0805">Transcription regulation</keyword>
<organism evidence="9 10">
    <name type="scientific">Gadus morhua</name>
    <name type="common">Atlantic cod</name>
    <dbReference type="NCBI Taxonomy" id="8049"/>
    <lineage>
        <taxon>Eukaryota</taxon>
        <taxon>Metazoa</taxon>
        <taxon>Chordata</taxon>
        <taxon>Craniata</taxon>
        <taxon>Vertebrata</taxon>
        <taxon>Euteleostomi</taxon>
        <taxon>Actinopterygii</taxon>
        <taxon>Neopterygii</taxon>
        <taxon>Teleostei</taxon>
        <taxon>Neoteleostei</taxon>
        <taxon>Acanthomorphata</taxon>
        <taxon>Zeiogadaria</taxon>
        <taxon>Gadariae</taxon>
        <taxon>Gadiformes</taxon>
        <taxon>Gadoidei</taxon>
        <taxon>Gadidae</taxon>
        <taxon>Gadus</taxon>
    </lineage>
</organism>
<reference evidence="9" key="1">
    <citation type="submission" date="2025-08" db="UniProtKB">
        <authorList>
            <consortium name="Ensembl"/>
        </authorList>
    </citation>
    <scope>IDENTIFICATION</scope>
</reference>
<sequence length="439" mass="45932">MGTRAGGGRPGTGASSLQVTPSPSAPMNTEYPDLVYSASEQDSDSGEEEETQGSGGERRGVKRERSERELGHSAQSSGVLTGAYGGVAPGVAGAKPGKKTRGRVKIKMEFIDNKLRRYTTFSKRKTGIMKKAYELSTLTGTQVLLLVASETGHVYTFATRKLQPMITSETGKALIQTCLNSPDSPPRSDPSSDQRMSATGFEETDLTYQVSEAEGCTEVTKEMVKPAFTIAGLQSTVSSLPTSVVSSGSSSGGVLQVQSSIPTHWQGCTSSSSTTNGTLLKTSTSVMLPGGFTLMSGGGMSQQLQAIQVQPGGHHLTTNQSSELHCTASTATIVTSSLPSTVASHMMYPGGHTVMYATPTSSLTDGGLTLLNTFSQSGSAPNHEQGQQVFLTSLPPVTQIPVSAVQLHSMVIGQQAGGSSNLTELQVVNMEVTPHSKED</sequence>
<dbReference type="AlphaFoldDB" id="A0A8C4YY40"/>
<name>A0A8C4YY40_GADMO</name>
<dbReference type="FunFam" id="3.40.1810.10:FF:000002">
    <property type="entry name" value="Serum response factor b"/>
    <property type="match status" value="1"/>
</dbReference>
<proteinExistence type="predicted"/>
<evidence type="ECO:0000256" key="5">
    <source>
        <dbReference type="ARBA" id="ARBA00023242"/>
    </source>
</evidence>
<dbReference type="SMART" id="SM00432">
    <property type="entry name" value="MADS"/>
    <property type="match status" value="1"/>
</dbReference>
<dbReference type="GeneID" id="115539939"/>
<dbReference type="Pfam" id="PF00319">
    <property type="entry name" value="SRF-TF"/>
    <property type="match status" value="1"/>
</dbReference>
<reference evidence="9" key="2">
    <citation type="submission" date="2025-09" db="UniProtKB">
        <authorList>
            <consortium name="Ensembl"/>
        </authorList>
    </citation>
    <scope>IDENTIFICATION</scope>
</reference>
<dbReference type="SUPFAM" id="SSF55455">
    <property type="entry name" value="SRF-like"/>
    <property type="match status" value="1"/>
</dbReference>
<dbReference type="GeneTree" id="ENSGT00400000022158"/>
<dbReference type="PROSITE" id="PS00350">
    <property type="entry name" value="MADS_BOX_1"/>
    <property type="match status" value="1"/>
</dbReference>
<dbReference type="InterPro" id="IPR050142">
    <property type="entry name" value="MADS-box/MEF2_TF"/>
</dbReference>
<dbReference type="PROSITE" id="PS50066">
    <property type="entry name" value="MADS_BOX_2"/>
    <property type="match status" value="1"/>
</dbReference>